<organism evidence="1">
    <name type="scientific">marine sediment metagenome</name>
    <dbReference type="NCBI Taxonomy" id="412755"/>
    <lineage>
        <taxon>unclassified sequences</taxon>
        <taxon>metagenomes</taxon>
        <taxon>ecological metagenomes</taxon>
    </lineage>
</organism>
<comment type="caution">
    <text evidence="1">The sequence shown here is derived from an EMBL/GenBank/DDBJ whole genome shotgun (WGS) entry which is preliminary data.</text>
</comment>
<name>X1IXL4_9ZZZZ</name>
<feature type="non-terminal residue" evidence="1">
    <location>
        <position position="264"/>
    </location>
</feature>
<dbReference type="SUPFAM" id="SSF49373">
    <property type="entry name" value="Invasin/intimin cell-adhesion fragments"/>
    <property type="match status" value="1"/>
</dbReference>
<dbReference type="InterPro" id="IPR008964">
    <property type="entry name" value="Invasin/intimin_cell_adhesion"/>
</dbReference>
<evidence type="ECO:0000313" key="1">
    <source>
        <dbReference type="EMBL" id="GAH70839.1"/>
    </source>
</evidence>
<proteinExistence type="predicted"/>
<reference evidence="1" key="1">
    <citation type="journal article" date="2014" name="Front. Microbiol.">
        <title>High frequency of phylogenetically diverse reductive dehalogenase-homologous genes in deep subseafloor sedimentary metagenomes.</title>
        <authorList>
            <person name="Kawai M."/>
            <person name="Futagami T."/>
            <person name="Toyoda A."/>
            <person name="Takaki Y."/>
            <person name="Nishi S."/>
            <person name="Hori S."/>
            <person name="Arai W."/>
            <person name="Tsubouchi T."/>
            <person name="Morono Y."/>
            <person name="Uchiyama I."/>
            <person name="Ito T."/>
            <person name="Fujiyama A."/>
            <person name="Inagaki F."/>
            <person name="Takami H."/>
        </authorList>
    </citation>
    <scope>NUCLEOTIDE SEQUENCE</scope>
    <source>
        <strain evidence="1">Expedition CK06-06</strain>
    </source>
</reference>
<gene>
    <name evidence="1" type="ORF">S03H2_49240</name>
</gene>
<dbReference type="Gene3D" id="2.60.40.10">
    <property type="entry name" value="Immunoglobulins"/>
    <property type="match status" value="1"/>
</dbReference>
<feature type="non-terminal residue" evidence="1">
    <location>
        <position position="1"/>
    </location>
</feature>
<sequence length="264" mass="28004">GKAGFFSTPDYANFWWQINGETAWKTEFVMLKTDTIASVAADFSTGVVRSFAPGDVTSVGLWAYDQNGDPISDIDIDAWVQVYGGVPFFDIESGSVTDVTGRTSATITGLSEDSSGSPLSNPVKQPLYMEAAPDYGWSVFTSVEIFNVPIQLYISVDASPIIQEEGETGAESEITITVIDEFGNPQEEFTVEFTLQGGSLSAMSIVTDENGEGVVTYTLPEILEGEEFAVGAVASSVAEIGFGAASAAHAVVAFTPVVLYPPEV</sequence>
<dbReference type="EMBL" id="BARU01031100">
    <property type="protein sequence ID" value="GAH70839.1"/>
    <property type="molecule type" value="Genomic_DNA"/>
</dbReference>
<protein>
    <submittedName>
        <fullName evidence="1">Uncharacterized protein</fullName>
    </submittedName>
</protein>
<accession>X1IXL4</accession>
<dbReference type="AlphaFoldDB" id="X1IXL4"/>
<dbReference type="InterPro" id="IPR013783">
    <property type="entry name" value="Ig-like_fold"/>
</dbReference>